<feature type="chain" id="PRO_5024289323" evidence="2">
    <location>
        <begin position="34"/>
        <end position="289"/>
    </location>
</feature>
<dbReference type="PROSITE" id="PS51257">
    <property type="entry name" value="PROKAR_LIPOPROTEIN"/>
    <property type="match status" value="1"/>
</dbReference>
<keyword evidence="1" id="KW-0802">TPR repeat</keyword>
<accession>A0A5R8ZG60</accession>
<dbReference type="AlphaFoldDB" id="A0A5R8ZG60"/>
<dbReference type="EMBL" id="VAUO01000001">
    <property type="protein sequence ID" value="TLP64753.1"/>
    <property type="molecule type" value="Genomic_DNA"/>
</dbReference>
<proteinExistence type="predicted"/>
<comment type="caution">
    <text evidence="3">The sequence shown here is derived from an EMBL/GenBank/DDBJ whole genome shotgun (WGS) entry which is preliminary data.</text>
</comment>
<evidence type="ECO:0000313" key="3">
    <source>
        <dbReference type="EMBL" id="TLP64753.1"/>
    </source>
</evidence>
<dbReference type="Gene3D" id="1.25.40.10">
    <property type="entry name" value="Tetratricopeptide repeat domain"/>
    <property type="match status" value="1"/>
</dbReference>
<evidence type="ECO:0000256" key="2">
    <source>
        <dbReference type="SAM" id="SignalP"/>
    </source>
</evidence>
<gene>
    <name evidence="3" type="ORF">FEM01_00820</name>
</gene>
<dbReference type="InterPro" id="IPR011990">
    <property type="entry name" value="TPR-like_helical_dom_sf"/>
</dbReference>
<feature type="signal peptide" evidence="2">
    <location>
        <begin position="1"/>
        <end position="33"/>
    </location>
</feature>
<keyword evidence="2" id="KW-0732">Signal</keyword>
<sequence>MKRDPNMRTHRSTLLCSLLALTLSGCANLGSMAGNEPSLDKQGREALKLAHTLRDAQRLQAAHGVYARMDERQQLSGTYLLEYASIASAVRPPREALGLLERARLSLGGDLKALPDAQRLALCNGLGRARLALGQSAQAERDLRCAVQADPRNTQALNGLGVALNLQGQGEQARQQFEAALQIDPGYAPALNNLALNWLAAGDIPRAIGLLNQARGLGDISLQLNLALAYVLAGHDDTARNVLLENLAPAQAEAILAGFRTAQSRVAAGAPLTSELLAASQHPLKLVEE</sequence>
<dbReference type="PROSITE" id="PS50005">
    <property type="entry name" value="TPR"/>
    <property type="match status" value="1"/>
</dbReference>
<dbReference type="Proteomes" id="UP000309819">
    <property type="component" value="Unassembled WGS sequence"/>
</dbReference>
<feature type="repeat" description="TPR" evidence="1">
    <location>
        <begin position="154"/>
        <end position="187"/>
    </location>
</feature>
<dbReference type="SUPFAM" id="SSF48452">
    <property type="entry name" value="TPR-like"/>
    <property type="match status" value="1"/>
</dbReference>
<dbReference type="Pfam" id="PF13432">
    <property type="entry name" value="TPR_16"/>
    <property type="match status" value="1"/>
</dbReference>
<organism evidence="3 4">
    <name type="scientific">Pseudomonas mosselii</name>
    <dbReference type="NCBI Taxonomy" id="78327"/>
    <lineage>
        <taxon>Bacteria</taxon>
        <taxon>Pseudomonadati</taxon>
        <taxon>Pseudomonadota</taxon>
        <taxon>Gammaproteobacteria</taxon>
        <taxon>Pseudomonadales</taxon>
        <taxon>Pseudomonadaceae</taxon>
        <taxon>Pseudomonas</taxon>
    </lineage>
</organism>
<reference evidence="3 4" key="1">
    <citation type="submission" date="2019-05" db="EMBL/GenBank/DDBJ databases">
        <title>Pseudomonas sp. SC006 isolated from lettuce that can produce HBGAs.</title>
        <authorList>
            <person name="Wang D."/>
            <person name="Liao N."/>
            <person name="Liu D."/>
            <person name="Zhang Z."/>
            <person name="Zou S."/>
        </authorList>
    </citation>
    <scope>NUCLEOTIDE SEQUENCE [LARGE SCALE GENOMIC DNA]</scope>
    <source>
        <strain evidence="3 4">SC006</strain>
    </source>
</reference>
<dbReference type="SMART" id="SM00028">
    <property type="entry name" value="TPR"/>
    <property type="match status" value="3"/>
</dbReference>
<keyword evidence="4" id="KW-1185">Reference proteome</keyword>
<protein>
    <submittedName>
        <fullName evidence="3">Tetratricopeptide repeat protein</fullName>
    </submittedName>
</protein>
<dbReference type="InterPro" id="IPR019734">
    <property type="entry name" value="TPR_rpt"/>
</dbReference>
<name>A0A5R8ZG60_9PSED</name>
<dbReference type="OrthoDB" id="9814366at2"/>
<evidence type="ECO:0000313" key="4">
    <source>
        <dbReference type="Proteomes" id="UP000309819"/>
    </source>
</evidence>
<evidence type="ECO:0000256" key="1">
    <source>
        <dbReference type="PROSITE-ProRule" id="PRU00339"/>
    </source>
</evidence>